<evidence type="ECO:0000313" key="5">
    <source>
        <dbReference type="EMBL" id="GLR19260.1"/>
    </source>
</evidence>
<keyword evidence="3" id="KW-1133">Transmembrane helix</keyword>
<dbReference type="RefSeq" id="WP_235292035.1">
    <property type="nucleotide sequence ID" value="NZ_BSOH01000027.1"/>
</dbReference>
<keyword evidence="2" id="KW-0175">Coiled coil</keyword>
<dbReference type="InterPro" id="IPR001107">
    <property type="entry name" value="Band_7"/>
</dbReference>
<dbReference type="PANTHER" id="PTHR23222">
    <property type="entry name" value="PROHIBITIN"/>
    <property type="match status" value="1"/>
</dbReference>
<name>A0AA37WI43_9BACT</name>
<keyword evidence="3" id="KW-0472">Membrane</keyword>
<dbReference type="InterPro" id="IPR000163">
    <property type="entry name" value="Prohibitin"/>
</dbReference>
<evidence type="ECO:0000259" key="4">
    <source>
        <dbReference type="SMART" id="SM00244"/>
    </source>
</evidence>
<dbReference type="InterPro" id="IPR036013">
    <property type="entry name" value="Band_7/SPFH_dom_sf"/>
</dbReference>
<reference evidence="5" key="2">
    <citation type="submission" date="2023-01" db="EMBL/GenBank/DDBJ databases">
        <title>Draft genome sequence of Portibacter lacus strain NBRC 108769.</title>
        <authorList>
            <person name="Sun Q."/>
            <person name="Mori K."/>
        </authorList>
    </citation>
    <scope>NUCLEOTIDE SEQUENCE</scope>
    <source>
        <strain evidence="5">NBRC 108769</strain>
    </source>
</reference>
<dbReference type="PANTHER" id="PTHR23222:SF0">
    <property type="entry name" value="PROHIBITIN 1"/>
    <property type="match status" value="1"/>
</dbReference>
<sequence>MTTRKTINLDPQRKGGLAKLLIPGFIILIIIMILSNTTFVTIDPGEKGIVFKRFSGGLDKEAAPLSQGFRVIMPWNKVYIYDIRMQEHFEKMTVLSKNGLNIEVELSCRYRPISAEIAYLHDEIGKDYLGTIILPELRSATREIIGKYLPDELYSTKRETIQLEIFERTKDKVEKNHLIIDDILIRGVKLPQTLQDAIERKLKEEQSSLEYEFRLTSERKEAERRLIEAQAKADANEILSKSLNEKILRDKGIEATLKLAESPNSKVVIVGGSDGLPLILNN</sequence>
<proteinExistence type="predicted"/>
<dbReference type="EMBL" id="BSOH01000027">
    <property type="protein sequence ID" value="GLR19260.1"/>
    <property type="molecule type" value="Genomic_DNA"/>
</dbReference>
<protein>
    <recommendedName>
        <fullName evidence="4">Band 7 domain-containing protein</fullName>
    </recommendedName>
</protein>
<evidence type="ECO:0000313" key="6">
    <source>
        <dbReference type="Proteomes" id="UP001156666"/>
    </source>
</evidence>
<comment type="subcellular location">
    <subcellularLocation>
        <location evidence="1">Membrane</location>
        <topology evidence="1">Single-pass membrane protein</topology>
    </subcellularLocation>
</comment>
<feature type="coiled-coil region" evidence="2">
    <location>
        <begin position="212"/>
        <end position="239"/>
    </location>
</feature>
<dbReference type="SMART" id="SM00244">
    <property type="entry name" value="PHB"/>
    <property type="match status" value="1"/>
</dbReference>
<evidence type="ECO:0000256" key="3">
    <source>
        <dbReference type="SAM" id="Phobius"/>
    </source>
</evidence>
<dbReference type="CDD" id="cd03401">
    <property type="entry name" value="SPFH_prohibitin"/>
    <property type="match status" value="1"/>
</dbReference>
<dbReference type="AlphaFoldDB" id="A0AA37WI43"/>
<dbReference type="Pfam" id="PF01145">
    <property type="entry name" value="Band_7"/>
    <property type="match status" value="1"/>
</dbReference>
<evidence type="ECO:0000256" key="2">
    <source>
        <dbReference type="SAM" id="Coils"/>
    </source>
</evidence>
<organism evidence="5 6">
    <name type="scientific">Portibacter lacus</name>
    <dbReference type="NCBI Taxonomy" id="1099794"/>
    <lineage>
        <taxon>Bacteria</taxon>
        <taxon>Pseudomonadati</taxon>
        <taxon>Bacteroidota</taxon>
        <taxon>Saprospiria</taxon>
        <taxon>Saprospirales</taxon>
        <taxon>Haliscomenobacteraceae</taxon>
        <taxon>Portibacter</taxon>
    </lineage>
</organism>
<evidence type="ECO:0000256" key="1">
    <source>
        <dbReference type="ARBA" id="ARBA00004167"/>
    </source>
</evidence>
<dbReference type="SUPFAM" id="SSF117892">
    <property type="entry name" value="Band 7/SPFH domain"/>
    <property type="match status" value="1"/>
</dbReference>
<feature type="transmembrane region" description="Helical" evidence="3">
    <location>
        <begin position="20"/>
        <end position="42"/>
    </location>
</feature>
<gene>
    <name evidence="5" type="ORF">GCM10007940_38760</name>
</gene>
<dbReference type="Proteomes" id="UP001156666">
    <property type="component" value="Unassembled WGS sequence"/>
</dbReference>
<keyword evidence="6" id="KW-1185">Reference proteome</keyword>
<dbReference type="Gene3D" id="3.30.479.30">
    <property type="entry name" value="Band 7 domain"/>
    <property type="match status" value="1"/>
</dbReference>
<dbReference type="GO" id="GO:0016020">
    <property type="term" value="C:membrane"/>
    <property type="evidence" value="ECO:0007669"/>
    <property type="project" value="UniProtKB-SubCell"/>
</dbReference>
<keyword evidence="3" id="KW-0812">Transmembrane</keyword>
<comment type="caution">
    <text evidence="5">The sequence shown here is derived from an EMBL/GenBank/DDBJ whole genome shotgun (WGS) entry which is preliminary data.</text>
</comment>
<feature type="domain" description="Band 7" evidence="4">
    <location>
        <begin position="37"/>
        <end position="202"/>
    </location>
</feature>
<accession>A0AA37WI43</accession>
<reference evidence="5" key="1">
    <citation type="journal article" date="2014" name="Int. J. Syst. Evol. Microbiol.">
        <title>Complete genome sequence of Corynebacterium casei LMG S-19264T (=DSM 44701T), isolated from a smear-ripened cheese.</title>
        <authorList>
            <consortium name="US DOE Joint Genome Institute (JGI-PGF)"/>
            <person name="Walter F."/>
            <person name="Albersmeier A."/>
            <person name="Kalinowski J."/>
            <person name="Ruckert C."/>
        </authorList>
    </citation>
    <scope>NUCLEOTIDE SEQUENCE</scope>
    <source>
        <strain evidence="5">NBRC 108769</strain>
    </source>
</reference>